<gene>
    <name evidence="1" type="ORF">SAMN05216298_0252</name>
</gene>
<dbReference type="InterPro" id="IPR016084">
    <property type="entry name" value="Haem_Oase-like_multi-hlx"/>
</dbReference>
<dbReference type="SMART" id="SM01236">
    <property type="entry name" value="Haem_oxygenase_2"/>
    <property type="match status" value="1"/>
</dbReference>
<dbReference type="SUPFAM" id="SSF48613">
    <property type="entry name" value="Heme oxygenase-like"/>
    <property type="match status" value="1"/>
</dbReference>
<dbReference type="Gene3D" id="1.20.910.10">
    <property type="entry name" value="Heme oxygenase-like"/>
    <property type="match status" value="1"/>
</dbReference>
<dbReference type="Proteomes" id="UP000198662">
    <property type="component" value="Unassembled WGS sequence"/>
</dbReference>
<sequence>MKAHTALDRAGIEQVRAAVAPVRSRGPLSDALCSILSRPGPRPVPSQSIGHLPEAAREALASSGSVIEDEDLQLSLFLLYGSAYGSLRWIDASWEWHPDLIATRGLLEQAFEAHMRSAVSVADPPRASREAVAAWLFTATAPGPGPSLARFVAKRASLEQAREFLIQRSIYTLREADPHSWAIPRLTGRSKAALVEIQSDEYGGGDPARVHAAIFARTMRGAGLDDRYGAYVDDVPALTLASQNMMSMFGLNRRLRGAIVGHLAAFEMTSSLPNRLYGDGFRRLGFGPEVTAYFDEHVEADAVHEQIAARDLAGALAEDEPALLDDILFGALACLRMDAWVGDRFLDAWQNGRTTLRRARTRGGE</sequence>
<dbReference type="Pfam" id="PF14518">
    <property type="entry name" value="Haem_oxygenas_2"/>
    <property type="match status" value="1"/>
</dbReference>
<name>A0A1G9CBL9_9ACTN</name>
<dbReference type="EMBL" id="FNGF01000001">
    <property type="protein sequence ID" value="SDK49078.1"/>
    <property type="molecule type" value="Genomic_DNA"/>
</dbReference>
<protein>
    <submittedName>
        <fullName evidence="1">Iron-containing redox enzyme</fullName>
    </submittedName>
</protein>
<evidence type="ECO:0000313" key="2">
    <source>
        <dbReference type="Proteomes" id="UP000198662"/>
    </source>
</evidence>
<dbReference type="OrthoDB" id="252872at2"/>
<dbReference type="AlphaFoldDB" id="A0A1G9CBL9"/>
<keyword evidence="2" id="KW-1185">Reference proteome</keyword>
<organism evidence="1 2">
    <name type="scientific">Glycomyces sambucus</name>
    <dbReference type="NCBI Taxonomy" id="380244"/>
    <lineage>
        <taxon>Bacteria</taxon>
        <taxon>Bacillati</taxon>
        <taxon>Actinomycetota</taxon>
        <taxon>Actinomycetes</taxon>
        <taxon>Glycomycetales</taxon>
        <taxon>Glycomycetaceae</taxon>
        <taxon>Glycomyces</taxon>
    </lineage>
</organism>
<evidence type="ECO:0000313" key="1">
    <source>
        <dbReference type="EMBL" id="SDK49078.1"/>
    </source>
</evidence>
<reference evidence="2" key="1">
    <citation type="submission" date="2016-10" db="EMBL/GenBank/DDBJ databases">
        <authorList>
            <person name="Varghese N."/>
            <person name="Submissions S."/>
        </authorList>
    </citation>
    <scope>NUCLEOTIDE SEQUENCE [LARGE SCALE GENOMIC DNA]</scope>
    <source>
        <strain evidence="2">CGMCC 4.3147</strain>
    </source>
</reference>
<accession>A0A1G9CBL9</accession>
<dbReference type="STRING" id="380244.SAMN05216298_0252"/>
<proteinExistence type="predicted"/>